<organism evidence="3 4">
    <name type="scientific">Tunturiibacter empetritectus</name>
    <dbReference type="NCBI Taxonomy" id="3069691"/>
    <lineage>
        <taxon>Bacteria</taxon>
        <taxon>Pseudomonadati</taxon>
        <taxon>Acidobacteriota</taxon>
        <taxon>Terriglobia</taxon>
        <taxon>Terriglobales</taxon>
        <taxon>Acidobacteriaceae</taxon>
        <taxon>Tunturiibacter</taxon>
    </lineage>
</organism>
<name>A0A7W8MRT0_9BACT</name>
<evidence type="ECO:0000256" key="1">
    <source>
        <dbReference type="ARBA" id="ARBA00038494"/>
    </source>
</evidence>
<dbReference type="InterPro" id="IPR001173">
    <property type="entry name" value="Glyco_trans_2-like"/>
</dbReference>
<dbReference type="PANTHER" id="PTHR43630">
    <property type="entry name" value="POLY-BETA-1,6-N-ACETYL-D-GLUCOSAMINE SYNTHASE"/>
    <property type="match status" value="1"/>
</dbReference>
<protein>
    <submittedName>
        <fullName evidence="3">Glycosyltransferase involved in cell wall biosynthesis</fullName>
    </submittedName>
</protein>
<comment type="caution">
    <text evidence="3">The sequence shown here is derived from an EMBL/GenBank/DDBJ whole genome shotgun (WGS) entry which is preliminary data.</text>
</comment>
<gene>
    <name evidence="3" type="ORF">HDF09_001149</name>
</gene>
<dbReference type="SUPFAM" id="SSF53448">
    <property type="entry name" value="Nucleotide-diphospho-sugar transferases"/>
    <property type="match status" value="1"/>
</dbReference>
<dbReference type="AlphaFoldDB" id="A0A7W8MRT0"/>
<dbReference type="EMBL" id="JACHDY010000001">
    <property type="protein sequence ID" value="MBB5316499.1"/>
    <property type="molecule type" value="Genomic_DNA"/>
</dbReference>
<dbReference type="Proteomes" id="UP000568106">
    <property type="component" value="Unassembled WGS sequence"/>
</dbReference>
<evidence type="ECO:0000259" key="2">
    <source>
        <dbReference type="Pfam" id="PF00535"/>
    </source>
</evidence>
<sequence length="261" mass="29556">MTPKLSVAIITLNEEANLARTLASVQFADEIIVVDSGSTDRTLEIAAEFKAKLFLEPWQGFAAQKNFAIERCTGTWILSLDADEALTPELQAEISALLAASPSADAYLLRRRNLFLGRWIRHGGFYPDPHLRLFRRHSANFAPPARFTDRPVHETIALDGVTETLKHDIVHHAYPTIESYIESLNRYSTLGAQIVIDKGHTSDSRLALLHNVLILPLLTFFRNYLLRLGFLDGREGLLLHLYHSTYTSWQYAKAWQTARRS</sequence>
<evidence type="ECO:0000313" key="4">
    <source>
        <dbReference type="Proteomes" id="UP000568106"/>
    </source>
</evidence>
<dbReference type="PANTHER" id="PTHR43630:SF2">
    <property type="entry name" value="GLYCOSYLTRANSFERASE"/>
    <property type="match status" value="1"/>
</dbReference>
<reference evidence="3" key="1">
    <citation type="submission" date="2020-08" db="EMBL/GenBank/DDBJ databases">
        <title>Genomic Encyclopedia of Type Strains, Phase IV (KMG-V): Genome sequencing to study the core and pangenomes of soil and plant-associated prokaryotes.</title>
        <authorList>
            <person name="Whitman W."/>
        </authorList>
    </citation>
    <scope>NUCLEOTIDE SEQUENCE [LARGE SCALE GENOMIC DNA]</scope>
    <source>
        <strain evidence="3">M8UP27</strain>
    </source>
</reference>
<keyword evidence="4" id="KW-1185">Reference proteome</keyword>
<proteinExistence type="inferred from homology"/>
<dbReference type="GO" id="GO:0016740">
    <property type="term" value="F:transferase activity"/>
    <property type="evidence" value="ECO:0007669"/>
    <property type="project" value="UniProtKB-KW"/>
</dbReference>
<feature type="domain" description="Glycosyltransferase 2-like" evidence="2">
    <location>
        <begin position="6"/>
        <end position="110"/>
    </location>
</feature>
<evidence type="ECO:0000313" key="3">
    <source>
        <dbReference type="EMBL" id="MBB5316499.1"/>
    </source>
</evidence>
<dbReference type="Pfam" id="PF00535">
    <property type="entry name" value="Glycos_transf_2"/>
    <property type="match status" value="1"/>
</dbReference>
<dbReference type="CDD" id="cd02511">
    <property type="entry name" value="Beta4Glucosyltransferase"/>
    <property type="match status" value="1"/>
</dbReference>
<comment type="similarity">
    <text evidence="1">Belongs to the glycosyltransferase 2 family. WaaE/KdtX subfamily.</text>
</comment>
<accession>A0A7W8MRT0</accession>
<dbReference type="InterPro" id="IPR029044">
    <property type="entry name" value="Nucleotide-diphossugar_trans"/>
</dbReference>
<dbReference type="Gene3D" id="3.90.550.10">
    <property type="entry name" value="Spore Coat Polysaccharide Biosynthesis Protein SpsA, Chain A"/>
    <property type="match status" value="1"/>
</dbReference>